<proteinExistence type="predicted"/>
<dbReference type="PROSITE" id="PS51144">
    <property type="entry name" value="ALPHA_CA_2"/>
    <property type="match status" value="1"/>
</dbReference>
<dbReference type="OrthoDB" id="429145at2759"/>
<evidence type="ECO:0000259" key="2">
    <source>
        <dbReference type="PROSITE" id="PS51144"/>
    </source>
</evidence>
<reference evidence="3 4" key="1">
    <citation type="submission" date="2013-05" db="EMBL/GenBank/DDBJ databases">
        <title>Drechslerella stenobrocha genome reveals carnivorous origination and mechanical trapping mechanism of predatory fungi.</title>
        <authorList>
            <person name="Liu X."/>
            <person name="Zhang W."/>
            <person name="Liu K."/>
        </authorList>
    </citation>
    <scope>NUCLEOTIDE SEQUENCE [LARGE SCALE GENOMIC DNA]</scope>
    <source>
        <strain evidence="3 4">248</strain>
    </source>
</reference>
<evidence type="ECO:0000313" key="4">
    <source>
        <dbReference type="Proteomes" id="UP000024837"/>
    </source>
</evidence>
<feature type="domain" description="Alpha-carbonic anhydrase" evidence="2">
    <location>
        <begin position="1"/>
        <end position="222"/>
    </location>
</feature>
<dbReference type="SUPFAM" id="SSF51069">
    <property type="entry name" value="Carbonic anhydrase"/>
    <property type="match status" value="1"/>
</dbReference>
<feature type="signal peptide" evidence="1">
    <location>
        <begin position="1"/>
        <end position="20"/>
    </location>
</feature>
<dbReference type="AlphaFoldDB" id="W7I281"/>
<dbReference type="Proteomes" id="UP000024837">
    <property type="component" value="Unassembled WGS sequence"/>
</dbReference>
<dbReference type="Gene3D" id="3.10.200.10">
    <property type="entry name" value="Alpha carbonic anhydrase"/>
    <property type="match status" value="1"/>
</dbReference>
<accession>W7I281</accession>
<dbReference type="EMBL" id="KI966418">
    <property type="protein sequence ID" value="EWC46438.1"/>
    <property type="molecule type" value="Genomic_DNA"/>
</dbReference>
<dbReference type="SMART" id="SM01057">
    <property type="entry name" value="Carb_anhydrase"/>
    <property type="match status" value="1"/>
</dbReference>
<evidence type="ECO:0000256" key="1">
    <source>
        <dbReference type="SAM" id="SignalP"/>
    </source>
</evidence>
<gene>
    <name evidence="3" type="ORF">DRE_04381</name>
</gene>
<dbReference type="Pfam" id="PF00194">
    <property type="entry name" value="Carb_anhydrase"/>
    <property type="match status" value="1"/>
</dbReference>
<dbReference type="InterPro" id="IPR001148">
    <property type="entry name" value="CA_dom"/>
</dbReference>
<dbReference type="InterPro" id="IPR036398">
    <property type="entry name" value="CA_dom_sf"/>
</dbReference>
<sequence>MKASLLVAAVSGLFAANTLACPDHDYHMENHLRKRMEADSGADSAKWVYEESNRWGYLSDDWHPAVTHRQQNETVYLRGWHIHAPADHTVEGHRSRAELHMVHVDAKGKPRAVLAIRIDPGSCNSRSRFFEDLPELTHCKDTKTARDVKKFLPKSILAEVGWFREFWTYKGSLTSPPCSEGIRWFVARNVLYVGDKQMQDILYHSKFSSRETQEIWAHQVNV</sequence>
<keyword evidence="4" id="KW-1185">Reference proteome</keyword>
<dbReference type="HOGENOM" id="CLU_039326_4_0_1"/>
<dbReference type="CDD" id="cd03124">
    <property type="entry name" value="alpha_CA_prokaryotic_like"/>
    <property type="match status" value="1"/>
</dbReference>
<dbReference type="InterPro" id="IPR023561">
    <property type="entry name" value="Carbonic_anhydrase_a-class"/>
</dbReference>
<name>W7I281_9PEZI</name>
<evidence type="ECO:0000313" key="3">
    <source>
        <dbReference type="EMBL" id="EWC46438.1"/>
    </source>
</evidence>
<dbReference type="GO" id="GO:0008270">
    <property type="term" value="F:zinc ion binding"/>
    <property type="evidence" value="ECO:0007669"/>
    <property type="project" value="InterPro"/>
</dbReference>
<feature type="chain" id="PRO_5004893891" description="Alpha-carbonic anhydrase domain-containing protein" evidence="1">
    <location>
        <begin position="21"/>
        <end position="222"/>
    </location>
</feature>
<dbReference type="PANTHER" id="PTHR18952">
    <property type="entry name" value="CARBONIC ANHYDRASE"/>
    <property type="match status" value="1"/>
</dbReference>
<dbReference type="GO" id="GO:0004089">
    <property type="term" value="F:carbonate dehydratase activity"/>
    <property type="evidence" value="ECO:0007669"/>
    <property type="project" value="InterPro"/>
</dbReference>
<organism evidence="3 4">
    <name type="scientific">Drechslerella stenobrocha 248</name>
    <dbReference type="NCBI Taxonomy" id="1043628"/>
    <lineage>
        <taxon>Eukaryota</taxon>
        <taxon>Fungi</taxon>
        <taxon>Dikarya</taxon>
        <taxon>Ascomycota</taxon>
        <taxon>Pezizomycotina</taxon>
        <taxon>Orbiliomycetes</taxon>
        <taxon>Orbiliales</taxon>
        <taxon>Orbiliaceae</taxon>
        <taxon>Drechslerella</taxon>
    </lineage>
</organism>
<protein>
    <recommendedName>
        <fullName evidence="2">Alpha-carbonic anhydrase domain-containing protein</fullName>
    </recommendedName>
</protein>
<dbReference type="PANTHER" id="PTHR18952:SF274">
    <property type="entry name" value="ALPHA-CARBONIC ANHYDRASE DOMAIN-CONTAINING PROTEIN"/>
    <property type="match status" value="1"/>
</dbReference>
<dbReference type="InterPro" id="IPR041891">
    <property type="entry name" value="Alpha_CA_prokaryot-like"/>
</dbReference>
<keyword evidence="1" id="KW-0732">Signal</keyword>